<feature type="transmembrane region" description="Helical" evidence="7">
    <location>
        <begin position="12"/>
        <end position="35"/>
    </location>
</feature>
<proteinExistence type="predicted"/>
<feature type="transmembrane region" description="Helical" evidence="7">
    <location>
        <begin position="92"/>
        <end position="111"/>
    </location>
</feature>
<evidence type="ECO:0000256" key="3">
    <source>
        <dbReference type="ARBA" id="ARBA00022692"/>
    </source>
</evidence>
<dbReference type="InterPro" id="IPR017452">
    <property type="entry name" value="GPCR_Rhodpsn_7TM"/>
</dbReference>
<keyword evidence="3 7" id="KW-0812">Transmembrane</keyword>
<dbReference type="EMBL" id="UYJE01003312">
    <property type="protein sequence ID" value="VDI18256.1"/>
    <property type="molecule type" value="Genomic_DNA"/>
</dbReference>
<dbReference type="PROSITE" id="PS50262">
    <property type="entry name" value="G_PROTEIN_RECEP_F1_2"/>
    <property type="match status" value="1"/>
</dbReference>
<dbReference type="Pfam" id="PF00001">
    <property type="entry name" value="7tm_1"/>
    <property type="match status" value="1"/>
</dbReference>
<evidence type="ECO:0000313" key="9">
    <source>
        <dbReference type="EMBL" id="VDI18256.1"/>
    </source>
</evidence>
<name>A0A8B6DGD8_MYTGA</name>
<comment type="subcellular location">
    <subcellularLocation>
        <location evidence="1">Cell membrane</location>
        <topology evidence="1">Multi-pass membrane protein</topology>
    </subcellularLocation>
</comment>
<accession>A0A8B6DGD8</accession>
<gene>
    <name evidence="9" type="ORF">MGAL_10B033618</name>
</gene>
<feature type="transmembrane region" description="Helical" evidence="7">
    <location>
        <begin position="215"/>
        <end position="239"/>
    </location>
</feature>
<evidence type="ECO:0000256" key="1">
    <source>
        <dbReference type="ARBA" id="ARBA00004651"/>
    </source>
</evidence>
<feature type="transmembrane region" description="Helical" evidence="7">
    <location>
        <begin position="131"/>
        <end position="158"/>
    </location>
</feature>
<feature type="non-terminal residue" evidence="9">
    <location>
        <position position="1"/>
    </location>
</feature>
<dbReference type="GO" id="GO:0005886">
    <property type="term" value="C:plasma membrane"/>
    <property type="evidence" value="ECO:0007669"/>
    <property type="project" value="UniProtKB-SubCell"/>
</dbReference>
<evidence type="ECO:0000256" key="5">
    <source>
        <dbReference type="ARBA" id="ARBA00023136"/>
    </source>
</evidence>
<comment type="caution">
    <text evidence="9">The sequence shown here is derived from an EMBL/GenBank/DDBJ whole genome shotgun (WGS) entry which is preliminary data.</text>
</comment>
<evidence type="ECO:0000256" key="4">
    <source>
        <dbReference type="ARBA" id="ARBA00022989"/>
    </source>
</evidence>
<feature type="transmembrane region" description="Helical" evidence="7">
    <location>
        <begin position="179"/>
        <end position="195"/>
    </location>
</feature>
<keyword evidence="10" id="KW-1185">Reference proteome</keyword>
<keyword evidence="6" id="KW-0675">Receptor</keyword>
<dbReference type="Gene3D" id="1.20.1070.10">
    <property type="entry name" value="Rhodopsin 7-helix transmembrane proteins"/>
    <property type="match status" value="1"/>
</dbReference>
<dbReference type="SUPFAM" id="SSF81321">
    <property type="entry name" value="Family A G protein-coupled receptor-like"/>
    <property type="match status" value="1"/>
</dbReference>
<dbReference type="OrthoDB" id="9975554at2759"/>
<feature type="transmembrane region" description="Helical" evidence="7">
    <location>
        <begin position="50"/>
        <end position="71"/>
    </location>
</feature>
<dbReference type="Proteomes" id="UP000596742">
    <property type="component" value="Unassembled WGS sequence"/>
</dbReference>
<evidence type="ECO:0000256" key="7">
    <source>
        <dbReference type="SAM" id="Phobius"/>
    </source>
</evidence>
<dbReference type="InterPro" id="IPR000276">
    <property type="entry name" value="GPCR_Rhodpsn"/>
</dbReference>
<organism evidence="9 10">
    <name type="scientific">Mytilus galloprovincialis</name>
    <name type="common">Mediterranean mussel</name>
    <dbReference type="NCBI Taxonomy" id="29158"/>
    <lineage>
        <taxon>Eukaryota</taxon>
        <taxon>Metazoa</taxon>
        <taxon>Spiralia</taxon>
        <taxon>Lophotrochozoa</taxon>
        <taxon>Mollusca</taxon>
        <taxon>Bivalvia</taxon>
        <taxon>Autobranchia</taxon>
        <taxon>Pteriomorphia</taxon>
        <taxon>Mytilida</taxon>
        <taxon>Mytiloidea</taxon>
        <taxon>Mytilidae</taxon>
        <taxon>Mytilinae</taxon>
        <taxon>Mytilus</taxon>
    </lineage>
</organism>
<sequence>KSTKLKNSRFKRLVLYLSVSDTVFLFEAILTSILIDLDDNSSEFNVVCMLVMKLTGGTYMFALYQCFLICMERLNATFITKKIYIQKLTSNRGVVSGFVAFHLISVMQFVIEVSTITNNISQCNQSTDIVSLTLASGLIAIMCIGIVIVYAIILARTLKKNQRQAELSNSNVARKKHKVLLTLTVVISVSLLANMPRALMVFDLLIVGFNKTNMFWLRVCNMMVMLNPLLDPVIYIFCLEDFRKQIRKMICRNKNSVQPLNVNSIQI</sequence>
<reference evidence="9" key="1">
    <citation type="submission" date="2018-11" db="EMBL/GenBank/DDBJ databases">
        <authorList>
            <person name="Alioto T."/>
            <person name="Alioto T."/>
        </authorList>
    </citation>
    <scope>NUCLEOTIDE SEQUENCE</scope>
</reference>
<keyword evidence="5 7" id="KW-0472">Membrane</keyword>
<evidence type="ECO:0000256" key="2">
    <source>
        <dbReference type="ARBA" id="ARBA00022475"/>
    </source>
</evidence>
<dbReference type="PANTHER" id="PTHR24241">
    <property type="entry name" value="NEUROPEPTIDE RECEPTOR-RELATED G-PROTEIN COUPLED RECEPTOR"/>
    <property type="match status" value="1"/>
</dbReference>
<evidence type="ECO:0000256" key="6">
    <source>
        <dbReference type="ARBA" id="ARBA00023170"/>
    </source>
</evidence>
<evidence type="ECO:0000259" key="8">
    <source>
        <dbReference type="PROSITE" id="PS50262"/>
    </source>
</evidence>
<feature type="domain" description="G-protein coupled receptors family 1 profile" evidence="8">
    <location>
        <begin position="1"/>
        <end position="235"/>
    </location>
</feature>
<dbReference type="GO" id="GO:0004930">
    <property type="term" value="F:G protein-coupled receptor activity"/>
    <property type="evidence" value="ECO:0007669"/>
    <property type="project" value="InterPro"/>
</dbReference>
<protein>
    <recommendedName>
        <fullName evidence="8">G-protein coupled receptors family 1 profile domain-containing protein</fullName>
    </recommendedName>
</protein>
<keyword evidence="4 7" id="KW-1133">Transmembrane helix</keyword>
<evidence type="ECO:0000313" key="10">
    <source>
        <dbReference type="Proteomes" id="UP000596742"/>
    </source>
</evidence>
<keyword evidence="2" id="KW-1003">Cell membrane</keyword>
<dbReference type="AlphaFoldDB" id="A0A8B6DGD8"/>